<dbReference type="PANTHER" id="PTHR10357">
    <property type="entry name" value="ALPHA-AMYLASE FAMILY MEMBER"/>
    <property type="match status" value="1"/>
</dbReference>
<dbReference type="InterPro" id="IPR014756">
    <property type="entry name" value="Ig_E-set"/>
</dbReference>
<sequence length="680" mass="77711">MKLRNFFYLFLLLLVSCSSVGGNLNDQNLFEYTGNQDYVSPDNVSVEDAENQSTGLSPYWWKETAFYHIWVKSFNDSDGDGCGDFNGITDKLDYIQSLGCDGIWLSPIFECAGKGKAPDYNMHGYDTVDYYKVNSYFGTQEDLINLIKAVHSRGMKIIFDFVPNHSSNKHPWFKDSAKGGEKASWYLWSNTKHQWNPMGNPNTWHQYNSIGTPRYYYGAFYSGMPDLNYRNYEVREEMKNVARYWLNKGFDGMRVDAVRYLVENPDDYCDTEETHLWYRELTRDVISRYESPKFMVCEAWIENDRNLLEEYFGTGSEPEFYMLFDFDQGKPAISSVANNKDSTGNTIRENPSRYPWQAYGTFLGNHDEYAGRFGTLLAQDTTRINQVTALSLLRPTVPFIYYGNETGQKEENWGGDTRLRGPLDWDRIAEQENDPESTLNLNKAILNFRKGRKAFSTGTVKKLQAKNQSSLAYIIEGESEKYLCVYNFANNSVESLSFTGDTGDWENSTLIIGDTESPAPVTESNTITVKNLAPYSFRLYCSGEENLENIFDSEKYTQGEEHEIPLITYDTVYLRGTMNSWGGTLMEKEIQTINNKKEAVWKVTVRLSSGHHEFKFCLNNSSNWGQNWGGAGSQIATLSLGQSYYGSQGGSNFAIDLASSGNYTFEFYESNNRVTVIEAE</sequence>
<proteinExistence type="predicted"/>
<dbReference type="PROSITE" id="PS51257">
    <property type="entry name" value="PROKAR_LIPOPROTEIN"/>
    <property type="match status" value="1"/>
</dbReference>
<dbReference type="Gene3D" id="3.20.20.80">
    <property type="entry name" value="Glycosidases"/>
    <property type="match status" value="1"/>
</dbReference>
<dbReference type="Gene3D" id="3.90.400.10">
    <property type="entry name" value="Oligo-1,6-glucosidase, Domain 2"/>
    <property type="match status" value="1"/>
</dbReference>
<dbReference type="Proteomes" id="UP000823638">
    <property type="component" value="Unassembled WGS sequence"/>
</dbReference>
<organism evidence="3 4">
    <name type="scientific">Candidatus Gallitreponema excrementavium</name>
    <dbReference type="NCBI Taxonomy" id="2840840"/>
    <lineage>
        <taxon>Bacteria</taxon>
        <taxon>Pseudomonadati</taxon>
        <taxon>Spirochaetota</taxon>
        <taxon>Spirochaetia</taxon>
        <taxon>Spirochaetales</taxon>
        <taxon>Candidatus Gallitreponema</taxon>
    </lineage>
</organism>
<dbReference type="Pfam" id="PF00128">
    <property type="entry name" value="Alpha-amylase"/>
    <property type="match status" value="1"/>
</dbReference>
<keyword evidence="1" id="KW-0732">Signal</keyword>
<dbReference type="InterPro" id="IPR045857">
    <property type="entry name" value="O16G_dom_2"/>
</dbReference>
<feature type="chain" id="PRO_5039391343" description="Glycosyl hydrolase family 13 catalytic domain-containing protein" evidence="1">
    <location>
        <begin position="22"/>
        <end position="680"/>
    </location>
</feature>
<accession>A0A9D9N1W6</accession>
<dbReference type="GO" id="GO:0005975">
    <property type="term" value="P:carbohydrate metabolic process"/>
    <property type="evidence" value="ECO:0007669"/>
    <property type="project" value="InterPro"/>
</dbReference>
<protein>
    <recommendedName>
        <fullName evidence="2">Glycosyl hydrolase family 13 catalytic domain-containing protein</fullName>
    </recommendedName>
</protein>
<evidence type="ECO:0000313" key="3">
    <source>
        <dbReference type="EMBL" id="MBO8457411.1"/>
    </source>
</evidence>
<feature type="signal peptide" evidence="1">
    <location>
        <begin position="1"/>
        <end position="21"/>
    </location>
</feature>
<dbReference type="SUPFAM" id="SSF51445">
    <property type="entry name" value="(Trans)glycosidases"/>
    <property type="match status" value="1"/>
</dbReference>
<dbReference type="SMART" id="SM00642">
    <property type="entry name" value="Aamy"/>
    <property type="match status" value="1"/>
</dbReference>
<reference evidence="3" key="2">
    <citation type="journal article" date="2021" name="PeerJ">
        <title>Extensive microbial diversity within the chicken gut microbiome revealed by metagenomics and culture.</title>
        <authorList>
            <person name="Gilroy R."/>
            <person name="Ravi A."/>
            <person name="Getino M."/>
            <person name="Pursley I."/>
            <person name="Horton D.L."/>
            <person name="Alikhan N.F."/>
            <person name="Baker D."/>
            <person name="Gharbi K."/>
            <person name="Hall N."/>
            <person name="Watson M."/>
            <person name="Adriaenssens E.M."/>
            <person name="Foster-Nyarko E."/>
            <person name="Jarju S."/>
            <person name="Secka A."/>
            <person name="Antonio M."/>
            <person name="Oren A."/>
            <person name="Chaudhuri R.R."/>
            <person name="La Ragione R."/>
            <person name="Hildebrand F."/>
            <person name="Pallen M.J."/>
        </authorList>
    </citation>
    <scope>NUCLEOTIDE SEQUENCE</scope>
    <source>
        <strain evidence="3">10532</strain>
    </source>
</reference>
<dbReference type="EMBL" id="JADIMM010000059">
    <property type="protein sequence ID" value="MBO8457411.1"/>
    <property type="molecule type" value="Genomic_DNA"/>
</dbReference>
<reference evidence="3" key="1">
    <citation type="submission" date="2020-10" db="EMBL/GenBank/DDBJ databases">
        <authorList>
            <person name="Gilroy R."/>
        </authorList>
    </citation>
    <scope>NUCLEOTIDE SEQUENCE</scope>
    <source>
        <strain evidence="3">10532</strain>
    </source>
</reference>
<evidence type="ECO:0000259" key="2">
    <source>
        <dbReference type="SMART" id="SM00642"/>
    </source>
</evidence>
<name>A0A9D9N1W6_9SPIR</name>
<feature type="domain" description="Glycosyl hydrolase family 13 catalytic" evidence="2">
    <location>
        <begin position="68"/>
        <end position="449"/>
    </location>
</feature>
<dbReference type="SUPFAM" id="SSF81296">
    <property type="entry name" value="E set domains"/>
    <property type="match status" value="1"/>
</dbReference>
<dbReference type="InterPro" id="IPR013783">
    <property type="entry name" value="Ig-like_fold"/>
</dbReference>
<dbReference type="Gene3D" id="2.60.40.10">
    <property type="entry name" value="Immunoglobulins"/>
    <property type="match status" value="1"/>
</dbReference>
<dbReference type="InterPro" id="IPR017853">
    <property type="entry name" value="GH"/>
</dbReference>
<dbReference type="AlphaFoldDB" id="A0A9D9N1W6"/>
<gene>
    <name evidence="3" type="ORF">IAA81_04185</name>
</gene>
<evidence type="ECO:0000313" key="4">
    <source>
        <dbReference type="Proteomes" id="UP000823638"/>
    </source>
</evidence>
<evidence type="ECO:0000256" key="1">
    <source>
        <dbReference type="SAM" id="SignalP"/>
    </source>
</evidence>
<comment type="caution">
    <text evidence="3">The sequence shown here is derived from an EMBL/GenBank/DDBJ whole genome shotgun (WGS) entry which is preliminary data.</text>
</comment>
<dbReference type="InterPro" id="IPR006047">
    <property type="entry name" value="GH13_cat_dom"/>
</dbReference>